<dbReference type="RefSeq" id="WP_155889574.1">
    <property type="nucleotide sequence ID" value="NZ_AZFH01000198.1"/>
</dbReference>
<sequence>MTSSVPDITDLNIPGRDGTLTISNNRRSSFEREFPIVFIGKNSEIRKGIESMHADLLATNGKYFDIKLSQDPGYIYRGQFLDSFSVDYNVGEASSKVKLRFMPYKYLEQGLSERAVASGSTLVNLGNISASPRITLTGSGDVTINGLSLKGVDKGIVLDTEAQTCTNLNGTETVFRKMHGDFLKLQPGSNKITWNNSNFTVKITPRWVVRI</sequence>
<dbReference type="OrthoDB" id="1853834at2"/>
<dbReference type="PATRIC" id="fig|1423740.3.peg.1998"/>
<dbReference type="STRING" id="1423740.FC36_GL001850"/>
<accession>A0A0R1T8W7</accession>
<dbReference type="Gene3D" id="2.40.30.200">
    <property type="match status" value="1"/>
</dbReference>
<gene>
    <name evidence="1" type="ORF">FC36_GL001850</name>
</gene>
<dbReference type="AlphaFoldDB" id="A0A0R1T8W7"/>
<dbReference type="EMBL" id="AZFH01000198">
    <property type="protein sequence ID" value="KRL76612.1"/>
    <property type="molecule type" value="Genomic_DNA"/>
</dbReference>
<protein>
    <submittedName>
        <fullName evidence="1">Phage protein</fullName>
    </submittedName>
</protein>
<name>A0A0R1T8W7_9LACO</name>
<reference evidence="1 2" key="1">
    <citation type="journal article" date="2015" name="Genome Announc.">
        <title>Expanding the biotechnology potential of lactobacilli through comparative genomics of 213 strains and associated genera.</title>
        <authorList>
            <person name="Sun Z."/>
            <person name="Harris H.M."/>
            <person name="McCann A."/>
            <person name="Guo C."/>
            <person name="Argimon S."/>
            <person name="Zhang W."/>
            <person name="Yang X."/>
            <person name="Jeffery I.B."/>
            <person name="Cooney J.C."/>
            <person name="Kagawa T.F."/>
            <person name="Liu W."/>
            <person name="Song Y."/>
            <person name="Salvetti E."/>
            <person name="Wrobel A."/>
            <person name="Rasinkangas P."/>
            <person name="Parkhill J."/>
            <person name="Rea M.C."/>
            <person name="O'Sullivan O."/>
            <person name="Ritari J."/>
            <person name="Douillard F.P."/>
            <person name="Paul Ross R."/>
            <person name="Yang R."/>
            <person name="Briner A.E."/>
            <person name="Felis G.E."/>
            <person name="de Vos W.M."/>
            <person name="Barrangou R."/>
            <person name="Klaenhammer T.R."/>
            <person name="Caufield P.W."/>
            <person name="Cui Y."/>
            <person name="Zhang H."/>
            <person name="O'Toole P.W."/>
        </authorList>
    </citation>
    <scope>NUCLEOTIDE SEQUENCE [LARGE SCALE GENOMIC DNA]</scope>
    <source>
        <strain evidence="1 2">DSM 15833</strain>
    </source>
</reference>
<comment type="caution">
    <text evidence="1">The sequence shown here is derived from an EMBL/GenBank/DDBJ whole genome shotgun (WGS) entry which is preliminary data.</text>
</comment>
<proteinExistence type="predicted"/>
<evidence type="ECO:0000313" key="2">
    <source>
        <dbReference type="Proteomes" id="UP000051048"/>
    </source>
</evidence>
<evidence type="ECO:0000313" key="1">
    <source>
        <dbReference type="EMBL" id="KRL76612.1"/>
    </source>
</evidence>
<organism evidence="1 2">
    <name type="scientific">Ligilactobacillus equi DSM 15833 = JCM 10991</name>
    <dbReference type="NCBI Taxonomy" id="1423740"/>
    <lineage>
        <taxon>Bacteria</taxon>
        <taxon>Bacillati</taxon>
        <taxon>Bacillota</taxon>
        <taxon>Bacilli</taxon>
        <taxon>Lactobacillales</taxon>
        <taxon>Lactobacillaceae</taxon>
        <taxon>Ligilactobacillus</taxon>
    </lineage>
</organism>
<dbReference type="Proteomes" id="UP000051048">
    <property type="component" value="Unassembled WGS sequence"/>
</dbReference>